<evidence type="ECO:0000256" key="2">
    <source>
        <dbReference type="ARBA" id="ARBA00022448"/>
    </source>
</evidence>
<dbReference type="GO" id="GO:0005737">
    <property type="term" value="C:cytoplasm"/>
    <property type="evidence" value="ECO:0007669"/>
    <property type="project" value="UniProtKB-ARBA"/>
</dbReference>
<dbReference type="Gene3D" id="3.40.50.300">
    <property type="entry name" value="P-loop containing nucleotide triphosphate hydrolases"/>
    <property type="match status" value="1"/>
</dbReference>
<dbReference type="FunFam" id="3.40.50.300:FF:000604">
    <property type="entry name" value="ABC transporter B family member 28"/>
    <property type="match status" value="1"/>
</dbReference>
<keyword evidence="11" id="KW-0378">Hydrolase</keyword>
<comment type="subcellular location">
    <subcellularLocation>
        <location evidence="1">Cell membrane</location>
        <topology evidence="1">Multi-pass membrane protein</topology>
    </subcellularLocation>
</comment>
<dbReference type="InterPro" id="IPR027417">
    <property type="entry name" value="P-loop_NTPase"/>
</dbReference>
<dbReference type="OMA" id="HQGFMGI"/>
<evidence type="ECO:0000259" key="9">
    <source>
        <dbReference type="PROSITE" id="PS50893"/>
    </source>
</evidence>
<feature type="transmembrane region" description="Helical" evidence="8">
    <location>
        <begin position="50"/>
        <end position="70"/>
    </location>
</feature>
<feature type="transmembrane region" description="Helical" evidence="8">
    <location>
        <begin position="12"/>
        <end position="38"/>
    </location>
</feature>
<dbReference type="Proteomes" id="UP000250245">
    <property type="component" value="Unassembled WGS sequence"/>
</dbReference>
<dbReference type="SMART" id="SM00382">
    <property type="entry name" value="AAA"/>
    <property type="match status" value="1"/>
</dbReference>
<name>A0A2X2YBE0_9ACTO</name>
<dbReference type="PANTHER" id="PTHR43394:SF1">
    <property type="entry name" value="ATP-BINDING CASSETTE SUB-FAMILY B MEMBER 10, MITOCHONDRIAL"/>
    <property type="match status" value="1"/>
</dbReference>
<dbReference type="InterPro" id="IPR039421">
    <property type="entry name" value="Type_1_exporter"/>
</dbReference>
<dbReference type="InterPro" id="IPR017871">
    <property type="entry name" value="ABC_transporter-like_CS"/>
</dbReference>
<evidence type="ECO:0000256" key="6">
    <source>
        <dbReference type="ARBA" id="ARBA00022989"/>
    </source>
</evidence>
<evidence type="ECO:0000313" key="12">
    <source>
        <dbReference type="Proteomes" id="UP000250245"/>
    </source>
</evidence>
<accession>A0A2X2YBE0</accession>
<organism evidence="11 12">
    <name type="scientific">Mobiluncus curtisii</name>
    <dbReference type="NCBI Taxonomy" id="2051"/>
    <lineage>
        <taxon>Bacteria</taxon>
        <taxon>Bacillati</taxon>
        <taxon>Actinomycetota</taxon>
        <taxon>Actinomycetes</taxon>
        <taxon>Actinomycetales</taxon>
        <taxon>Actinomycetaceae</taxon>
        <taxon>Mobiluncus</taxon>
    </lineage>
</organism>
<dbReference type="InterPro" id="IPR036640">
    <property type="entry name" value="ABC1_TM_sf"/>
</dbReference>
<dbReference type="PROSITE" id="PS00211">
    <property type="entry name" value="ABC_TRANSPORTER_1"/>
    <property type="match status" value="1"/>
</dbReference>
<dbReference type="GO" id="GO:0005886">
    <property type="term" value="C:plasma membrane"/>
    <property type="evidence" value="ECO:0007669"/>
    <property type="project" value="UniProtKB-SubCell"/>
</dbReference>
<feature type="transmembrane region" description="Helical" evidence="8">
    <location>
        <begin position="156"/>
        <end position="174"/>
    </location>
</feature>
<feature type="domain" description="ABC transmembrane type-1" evidence="10">
    <location>
        <begin position="19"/>
        <end position="299"/>
    </location>
</feature>
<dbReference type="SUPFAM" id="SSF52540">
    <property type="entry name" value="P-loop containing nucleoside triphosphate hydrolases"/>
    <property type="match status" value="1"/>
</dbReference>
<evidence type="ECO:0000256" key="5">
    <source>
        <dbReference type="ARBA" id="ARBA00022840"/>
    </source>
</evidence>
<keyword evidence="2" id="KW-0813">Transport</keyword>
<dbReference type="InterPro" id="IPR003439">
    <property type="entry name" value="ABC_transporter-like_ATP-bd"/>
</dbReference>
<dbReference type="GO" id="GO:0016887">
    <property type="term" value="F:ATP hydrolysis activity"/>
    <property type="evidence" value="ECO:0007669"/>
    <property type="project" value="InterPro"/>
</dbReference>
<evidence type="ECO:0000256" key="4">
    <source>
        <dbReference type="ARBA" id="ARBA00022741"/>
    </source>
</evidence>
<feature type="transmembrane region" description="Helical" evidence="8">
    <location>
        <begin position="131"/>
        <end position="150"/>
    </location>
</feature>
<dbReference type="GO" id="GO:0005524">
    <property type="term" value="F:ATP binding"/>
    <property type="evidence" value="ECO:0007669"/>
    <property type="project" value="UniProtKB-KW"/>
</dbReference>
<feature type="domain" description="ABC transporter" evidence="9">
    <location>
        <begin position="332"/>
        <end position="573"/>
    </location>
</feature>
<dbReference type="PROSITE" id="PS50893">
    <property type="entry name" value="ABC_TRANSPORTER_2"/>
    <property type="match status" value="1"/>
</dbReference>
<evidence type="ECO:0000256" key="3">
    <source>
        <dbReference type="ARBA" id="ARBA00022692"/>
    </source>
</evidence>
<keyword evidence="7 8" id="KW-0472">Membrane</keyword>
<evidence type="ECO:0000256" key="7">
    <source>
        <dbReference type="ARBA" id="ARBA00023136"/>
    </source>
</evidence>
<protein>
    <submittedName>
        <fullName evidence="11">Multidrug export ATP-binding/permease protein SAV1866</fullName>
        <ecNumber evidence="11">3.6.3.-</ecNumber>
    </submittedName>
</protein>
<keyword evidence="3 8" id="KW-0812">Transmembrane</keyword>
<dbReference type="RefSeq" id="WP_013188712.1">
    <property type="nucleotide sequence ID" value="NZ_CP068112.1"/>
</dbReference>
<dbReference type="AlphaFoldDB" id="A0A2X2YBE0"/>
<keyword evidence="5 11" id="KW-0067">ATP-binding</keyword>
<dbReference type="Gene3D" id="1.20.1560.10">
    <property type="entry name" value="ABC transporter type 1, transmembrane domain"/>
    <property type="match status" value="1"/>
</dbReference>
<dbReference type="GeneID" id="55564490"/>
<keyword evidence="6 8" id="KW-1133">Transmembrane helix</keyword>
<dbReference type="EMBL" id="UASJ01000001">
    <property type="protein sequence ID" value="SQB63578.1"/>
    <property type="molecule type" value="Genomic_DNA"/>
</dbReference>
<proteinExistence type="predicted"/>
<dbReference type="InterPro" id="IPR011527">
    <property type="entry name" value="ABC1_TM_dom"/>
</dbReference>
<dbReference type="PANTHER" id="PTHR43394">
    <property type="entry name" value="ATP-DEPENDENT PERMEASE MDL1, MITOCHONDRIAL"/>
    <property type="match status" value="1"/>
</dbReference>
<dbReference type="Pfam" id="PF00664">
    <property type="entry name" value="ABC_membrane"/>
    <property type="match status" value="1"/>
</dbReference>
<evidence type="ECO:0000256" key="1">
    <source>
        <dbReference type="ARBA" id="ARBA00004651"/>
    </source>
</evidence>
<dbReference type="GO" id="GO:0015421">
    <property type="term" value="F:ABC-type oligopeptide transporter activity"/>
    <property type="evidence" value="ECO:0007669"/>
    <property type="project" value="TreeGrafter"/>
</dbReference>
<dbReference type="PROSITE" id="PS50929">
    <property type="entry name" value="ABC_TM1F"/>
    <property type="match status" value="1"/>
</dbReference>
<evidence type="ECO:0000313" key="11">
    <source>
        <dbReference type="EMBL" id="SQB63578.1"/>
    </source>
</evidence>
<dbReference type="SUPFAM" id="SSF90123">
    <property type="entry name" value="ABC transporter transmembrane region"/>
    <property type="match status" value="1"/>
</dbReference>
<keyword evidence="4" id="KW-0547">Nucleotide-binding</keyword>
<evidence type="ECO:0000256" key="8">
    <source>
        <dbReference type="SAM" id="Phobius"/>
    </source>
</evidence>
<dbReference type="EC" id="3.6.3.-" evidence="11"/>
<dbReference type="Pfam" id="PF00005">
    <property type="entry name" value="ABC_tran"/>
    <property type="match status" value="1"/>
</dbReference>
<reference evidence="11 12" key="1">
    <citation type="submission" date="2018-06" db="EMBL/GenBank/DDBJ databases">
        <authorList>
            <consortium name="Pathogen Informatics"/>
            <person name="Doyle S."/>
        </authorList>
    </citation>
    <scope>NUCLEOTIDE SEQUENCE [LARGE SCALE GENOMIC DNA]</scope>
    <source>
        <strain evidence="11 12">NCTC11820</strain>
    </source>
</reference>
<sequence>MPNGEILKLGRAGWIPMCAASLFGLLHSAVTLSLAWVMSRIFATLYSGEYSHLVVLLGVLAVLLLVRPAIALGKELLVSLIGKTVKIDVRLKLLQHLNNIGPFGLSSKRTGEAEALVTDGVELLEDYYGRYIPQIAVTVVTAITVLILLFQLDSLVAFIGAIVVVLTPTLPKAWNKVLTRRGYRHWEQYSQMNAEVVDAMQGMTTLQLFNGVEERREKIVFTSQKLLSTTLSQMRISLLESALSSWVVYGGPVMVLALGVHQAAQGNIAVDSLFWCMFLGVELFRPFQDLSVNWHAGYHGYSTAQKALSLLKAPTPDDSSLPQEHRPRTTEIQFNDVSYRYSSALQDAVSDINLEIPEGETLGLVGQSGCGKSTMLGMLLRFGDPSRGNIRIGGVDLRALSRDDRCSLITLVPQEPVIFDGTIADNLRACAPNASDELLKSLCLSLGLEDIAPIDTLLDFRVDERGSGVSGGQRQRVAIARALLRETPILLLDEATSALDAETERLTWRAIDNHRNKLASKGRSLTIISSAHRLESVRAADRIVVLSAGKIVEIGNHDSLMHQGGTYAMLVATSEELVQS</sequence>
<dbReference type="InterPro" id="IPR003593">
    <property type="entry name" value="AAA+_ATPase"/>
</dbReference>
<gene>
    <name evidence="11" type="ORF">NCTC11820_00360</name>
</gene>
<evidence type="ECO:0000259" key="10">
    <source>
        <dbReference type="PROSITE" id="PS50929"/>
    </source>
</evidence>